<feature type="compositionally biased region" description="Low complexity" evidence="1">
    <location>
        <begin position="243"/>
        <end position="255"/>
    </location>
</feature>
<feature type="domain" description="TRAPPC10/Trs130 N-terminal" evidence="2">
    <location>
        <begin position="8"/>
        <end position="152"/>
    </location>
</feature>
<dbReference type="EMBL" id="HBEM01021908">
    <property type="protein sequence ID" value="CAD8456003.1"/>
    <property type="molecule type" value="Transcribed_RNA"/>
</dbReference>
<dbReference type="Pfam" id="PF23036">
    <property type="entry name" value="TRAPPC10_1st"/>
    <property type="match status" value="1"/>
</dbReference>
<evidence type="ECO:0000259" key="2">
    <source>
        <dbReference type="Pfam" id="PF23036"/>
    </source>
</evidence>
<protein>
    <recommendedName>
        <fullName evidence="2">TRAPPC10/Trs130 N-terminal domain-containing protein</fullName>
    </recommendedName>
</protein>
<proteinExistence type="predicted"/>
<gene>
    <name evidence="3" type="ORF">LAMO00422_LOCUS14948</name>
</gene>
<dbReference type="PANTHER" id="PTHR13251:SF3">
    <property type="entry name" value="TRAFFICKING PROTEIN PARTICLE COMPLEX SUBUNIT 10"/>
    <property type="match status" value="1"/>
</dbReference>
<evidence type="ECO:0000256" key="1">
    <source>
        <dbReference type="SAM" id="MobiDB-lite"/>
    </source>
</evidence>
<feature type="compositionally biased region" description="Basic and acidic residues" evidence="1">
    <location>
        <begin position="314"/>
        <end position="334"/>
    </location>
</feature>
<feature type="compositionally biased region" description="Basic and acidic residues" evidence="1">
    <location>
        <begin position="1061"/>
        <end position="1070"/>
    </location>
</feature>
<feature type="region of interest" description="Disordered" evidence="1">
    <location>
        <begin position="225"/>
        <end position="347"/>
    </location>
</feature>
<reference evidence="3" key="1">
    <citation type="submission" date="2021-01" db="EMBL/GenBank/DDBJ databases">
        <authorList>
            <person name="Corre E."/>
            <person name="Pelletier E."/>
            <person name="Niang G."/>
            <person name="Scheremetjew M."/>
            <person name="Finn R."/>
            <person name="Kale V."/>
            <person name="Holt S."/>
            <person name="Cochrane G."/>
            <person name="Meng A."/>
            <person name="Brown T."/>
            <person name="Cohen L."/>
        </authorList>
    </citation>
    <scope>NUCLEOTIDE SEQUENCE</scope>
    <source>
        <strain evidence="3">CCMP2058</strain>
    </source>
</reference>
<dbReference type="InterPro" id="IPR056913">
    <property type="entry name" value="TRAPPC10/Trs130_N"/>
</dbReference>
<organism evidence="3">
    <name type="scientific">Amorphochlora amoebiformis</name>
    <dbReference type="NCBI Taxonomy" id="1561963"/>
    <lineage>
        <taxon>Eukaryota</taxon>
        <taxon>Sar</taxon>
        <taxon>Rhizaria</taxon>
        <taxon>Cercozoa</taxon>
        <taxon>Chlorarachniophyceae</taxon>
        <taxon>Amorphochlora</taxon>
    </lineage>
</organism>
<feature type="region of interest" description="Disordered" evidence="1">
    <location>
        <begin position="1404"/>
        <end position="1433"/>
    </location>
</feature>
<evidence type="ECO:0000313" key="3">
    <source>
        <dbReference type="EMBL" id="CAD8456003.1"/>
    </source>
</evidence>
<dbReference type="PANTHER" id="PTHR13251">
    <property type="entry name" value="EPILEPSY HOLOPROSENCEPHALY CANDIDATE 1/TMEM1"/>
    <property type="match status" value="1"/>
</dbReference>
<dbReference type="GO" id="GO:1990071">
    <property type="term" value="C:TRAPPII protein complex"/>
    <property type="evidence" value="ECO:0007669"/>
    <property type="project" value="InterPro"/>
</dbReference>
<dbReference type="GO" id="GO:0005829">
    <property type="term" value="C:cytosol"/>
    <property type="evidence" value="ECO:0007669"/>
    <property type="project" value="GOC"/>
</dbReference>
<accession>A0A7S0DIY6</accession>
<feature type="region of interest" description="Disordered" evidence="1">
    <location>
        <begin position="592"/>
        <end position="615"/>
    </location>
</feature>
<sequence length="1877" mass="210707">MSPEGDEGLISKVRTLMIRGFVQRSELYEIEIRRLDRIRAQRGWDFWNFFLVKEGYALVLDQMELCTRSLKQYLELSVMYENMTQAPLSRLRAEETKAWGGKGVKPGPLLDLCSLPYRRLILLQSLHPLEFFRYMFARQIRLLFRLNRLEEALEKTQDFLPYMFTQMKTAKAPNTDEEKEDTYVLAYGITAIADVLRMCDADTQMHTIRAFDDFARSPTLQELSHLEPKITTPNAPDLDPELPTVTSPISPPSISDRQIKEPSFSVTERAPPPPTTPHASPLAQNPRPPREVLMGKRRAKSPRFFIFPPGRRSRSQDRDEGSASKGGGESREEVLDVEEGEEREKEGKGTMVEVLFWPRFIGIDLTGWMVQGIHNGSQAHACGVEPGWRLLQVENTEAIDDHIAIGTFLKAVIRERVVAVNEGHGCHPISVRFIAPHPHGPSTVSRFVTANTSAVDYKTGAESTTSPALSRTVAAEIPQELLSYPYISQRVRQLLTEEGLKAHQGGHNCRSIFELKQQFDVDMSLRETWSRVRNFSRLINGLGKGSYQSTEDLSTCIKAHIKERDKPSLRQLPEWGKTFAYTVYWREASQDSKITPSQAKSTEKVTESTPDPTPASWGLRRLRALRIPITVTVNDASKTLHYRPHMVSADDSAVDPTGLRGQFSVVQKELKSTSIIWHAHCEFSADTQGTEEGVSARVWKEGGHGLGPTLSMTMREVGLVRGCLLENLWNPVQLAVQAADISREDNKGRKPPVVFLDPDNLPMYPTSQQQYEYKGMDAQVRRLQTNKHNFHGAKSLYLQMGQTAMKAVRMLQKHGEKRGFLAMSPKDVISFFEKASPKLNQGQYLALLENLRFFNVNSDILVDYNTLYSRLIKLTEPENTKEEGEDGKDGHPINLKVKQLKLSPKDTPSPRASVLSSDIEWALSDLVSIHNSPFYSRLAAEERHFQAQIPFHEARMRSLLHALDHPSAFLTIFIKACNVAMYCFASAKARRQYSACESLRSHAFFASGQLQMAYRHFQEEAERFQAEGWKTLEAVSLLKANVSLQYLATHSSALEATSNPLDKDDSKETKVNQAEKTPHTHASDGSSIAVRGRLSWQQLYVQSLVHSLGNPGITLIPGFNVSEKARRLSETVRQAEGAVHSERMATDIKCLLEVVHIESKERPSLDPSIEALSPAGGHLVATVKSKVAAPLSFDQLTILLFTIHTDSEILRNQLNAPLRVGMPGLKDSVRNSENPIDCEYLTHLDVPLSSNRYLFRRSTSLVYQAEKFEVGPNETTKVTLSLQPLSKSRIRTSRKRWERIEELCKERLALLNSQSGPERLQNSQKFARSACSEWEREWEGASTPSNPRPNGDVEIKIKHLATWARMGVLEAHQTDVQQEESMLNTCHILPHRSYLKVRFGIKEDDNGTQVTSPTKIPKENEEQFSKANKNPPKASVLVTGRSLHVPLIISTHQRPLLAGTLVEVHGRDSLEFGDVGEIYGTVSSESSNGPGKFLKASREKVSGDRKNQSNLLAFRLLEKIPAFSSVELLIPLTYRLERSLETKGSASKGSNIRSYETALFAVIKYSTPVHESVVLSAVGWSVLRFAAPLVLRVTERPARQRGKYWLVIQLQAVGGQAVSLTDYSVQAPGSYVVAKDFMDSKENRNGEGGLENAVVYPGAGYQFCFLLKQKDRKAVTRDSRKQTGVFWVSCGDGMKVECGLQAPDPLFAIGGVVGEGVAVSIKAPSGIVMGKAADVQIEIRRGMELKNLGQWYGELYTAHDKIGWLVCGRSRVRLDFRPDPVTPRSRSRNVNPEKGSEANQGIEKAIVKFIVIALKPGHLPLPKFTLFRCRENQPSASNEPEERTWDHMMQPVPSNHVSWEPYERPRVWVRPVESPAR</sequence>
<dbReference type="GO" id="GO:0006891">
    <property type="term" value="P:intra-Golgi vesicle-mediated transport"/>
    <property type="evidence" value="ECO:0007669"/>
    <property type="project" value="TreeGrafter"/>
</dbReference>
<feature type="region of interest" description="Disordered" evidence="1">
    <location>
        <begin position="1778"/>
        <end position="1797"/>
    </location>
</feature>
<feature type="region of interest" description="Disordered" evidence="1">
    <location>
        <begin position="1057"/>
        <end position="1086"/>
    </location>
</feature>
<dbReference type="GO" id="GO:0034498">
    <property type="term" value="P:early endosome to Golgi transport"/>
    <property type="evidence" value="ECO:0007669"/>
    <property type="project" value="TreeGrafter"/>
</dbReference>
<dbReference type="InterPro" id="IPR045126">
    <property type="entry name" value="TRAPPC10/Trs130"/>
</dbReference>
<name>A0A7S0DIY6_9EUKA</name>